<accession>A0A0G2H314</accession>
<dbReference type="OrthoDB" id="39175at2759"/>
<feature type="region of interest" description="Disordered" evidence="1">
    <location>
        <begin position="115"/>
        <end position="134"/>
    </location>
</feature>
<evidence type="ECO:0000256" key="1">
    <source>
        <dbReference type="SAM" id="MobiDB-lite"/>
    </source>
</evidence>
<dbReference type="STRING" id="1214573.A0A0G2H314"/>
<sequence length="134" mass="14460">MQLPAALAASGSKAQAETPSTADPGFPTDELCSRALINILVADYLCGHTRVQGGRWERLTCFGRGELREVNFEALIPLEVDDQHILKDSILGAPSFTRALSRLDRSETVNANSLRSLVDADREPAGPRPGARGF</sequence>
<comment type="caution">
    <text evidence="2">The sequence shown here is derived from an EMBL/GenBank/DDBJ whole genome shotgun (WGS) entry which is preliminary data.</text>
</comment>
<reference evidence="2 3" key="1">
    <citation type="submission" date="2015-05" db="EMBL/GenBank/DDBJ databases">
        <title>Distinctive expansion of gene families associated with plant cell wall degradation and secondary metabolism in the genomes of grapevine trunk pathogens.</title>
        <authorList>
            <person name="Lawrence D.P."/>
            <person name="Travadon R."/>
            <person name="Rolshausen P.E."/>
            <person name="Baumgartner K."/>
        </authorList>
    </citation>
    <scope>NUCLEOTIDE SEQUENCE [LARGE SCALE GENOMIC DNA]</scope>
    <source>
        <strain evidence="2">DA912</strain>
    </source>
</reference>
<dbReference type="EMBL" id="LCUC01000656">
    <property type="protein sequence ID" value="KKY29678.1"/>
    <property type="molecule type" value="Genomic_DNA"/>
</dbReference>
<reference evidence="2 3" key="2">
    <citation type="submission" date="2015-05" db="EMBL/GenBank/DDBJ databases">
        <authorList>
            <person name="Morales-Cruz A."/>
            <person name="Amrine K.C."/>
            <person name="Cantu D."/>
        </authorList>
    </citation>
    <scope>NUCLEOTIDE SEQUENCE [LARGE SCALE GENOMIC DNA]</scope>
    <source>
        <strain evidence="2">DA912</strain>
    </source>
</reference>
<name>A0A0G2H314_9PEZI</name>
<evidence type="ECO:0000313" key="3">
    <source>
        <dbReference type="Proteomes" id="UP000034680"/>
    </source>
</evidence>
<dbReference type="Proteomes" id="UP000034680">
    <property type="component" value="Unassembled WGS sequence"/>
</dbReference>
<keyword evidence="3" id="KW-1185">Reference proteome</keyword>
<gene>
    <name evidence="2" type="ORF">UCDDA912_g10397</name>
</gene>
<dbReference type="AlphaFoldDB" id="A0A0G2H314"/>
<evidence type="ECO:0000313" key="2">
    <source>
        <dbReference type="EMBL" id="KKY29678.1"/>
    </source>
</evidence>
<protein>
    <submittedName>
        <fullName evidence="2">Putative quinate utilization pathway activator</fullName>
    </submittedName>
</protein>
<organism evidence="2 3">
    <name type="scientific">Diaporthe ampelina</name>
    <dbReference type="NCBI Taxonomy" id="1214573"/>
    <lineage>
        <taxon>Eukaryota</taxon>
        <taxon>Fungi</taxon>
        <taxon>Dikarya</taxon>
        <taxon>Ascomycota</taxon>
        <taxon>Pezizomycotina</taxon>
        <taxon>Sordariomycetes</taxon>
        <taxon>Sordariomycetidae</taxon>
        <taxon>Diaporthales</taxon>
        <taxon>Diaporthaceae</taxon>
        <taxon>Diaporthe</taxon>
    </lineage>
</organism>
<proteinExistence type="predicted"/>